<dbReference type="PANTHER" id="PTHR46173:SF1">
    <property type="entry name" value="CCA TRNA NUCLEOTIDYLTRANSFERASE 1, MITOCHONDRIAL"/>
    <property type="match status" value="1"/>
</dbReference>
<dbReference type="GO" id="GO:0000049">
    <property type="term" value="F:tRNA binding"/>
    <property type="evidence" value="ECO:0007669"/>
    <property type="project" value="TreeGrafter"/>
</dbReference>
<comment type="cofactor">
    <cofactor evidence="1">
        <name>Mg(2+)</name>
        <dbReference type="ChEBI" id="CHEBI:18420"/>
    </cofactor>
</comment>
<evidence type="ECO:0000256" key="3">
    <source>
        <dbReference type="ARBA" id="ARBA00022694"/>
    </source>
</evidence>
<organism evidence="11 12">
    <name type="scientific">Roseovarius faecimaris</name>
    <dbReference type="NCBI Taxonomy" id="2494550"/>
    <lineage>
        <taxon>Bacteria</taxon>
        <taxon>Pseudomonadati</taxon>
        <taxon>Pseudomonadota</taxon>
        <taxon>Alphaproteobacteria</taxon>
        <taxon>Rhodobacterales</taxon>
        <taxon>Roseobacteraceae</taxon>
        <taxon>Roseovarius</taxon>
    </lineage>
</organism>
<dbReference type="CDD" id="cd05398">
    <property type="entry name" value="NT_ClassII-CCAase"/>
    <property type="match status" value="1"/>
</dbReference>
<dbReference type="InterPro" id="IPR043519">
    <property type="entry name" value="NT_sf"/>
</dbReference>
<name>A0A6I6IWY2_9RHOB</name>
<feature type="domain" description="Poly A polymerase head" evidence="9">
    <location>
        <begin position="29"/>
        <end position="148"/>
    </location>
</feature>
<dbReference type="Pfam" id="PF12627">
    <property type="entry name" value="PolyA_pol_RNAbd"/>
    <property type="match status" value="1"/>
</dbReference>
<feature type="domain" description="tRNA nucleotidyltransferase/poly(A) polymerase RNA and SrmB- binding" evidence="10">
    <location>
        <begin position="182"/>
        <end position="239"/>
    </location>
</feature>
<dbReference type="SUPFAM" id="SSF81301">
    <property type="entry name" value="Nucleotidyltransferase"/>
    <property type="match status" value="1"/>
</dbReference>
<dbReference type="AlphaFoldDB" id="A0A6I6IWY2"/>
<sequence length="383" mass="40715">MTITGDWIEDPACQAVCRMLTDAGHQALFVGGCVRNTLLGVPVGDIDIATDARPEAVIALAETAGLKAVPTGIEHGTVTVVSNGTPYEITTFRRDVETDGRRAVVVFADCVEDDARRRDFTMNALYARPDGTVIDPLGGLPDLEARRFRFIEDADERIREDYLRSLRFFRFNAWYSTAGAGLDPEALAAIAGNLEGLTSLSRERVGAEIVKLLSAPDPVFAVAAMRQAGVLHAVLPGADDRALGPLVHHEAALAVDPSPIRRLAALGGEDAAARLRLSKAQSKELTRLSDGVSSTMQAGELGYRHGAEAARDIILLRAALLEGPLDPNGFAAAEAGARAVLPVAAADFSAGYSGPVLGAKLREVEQAWIASGFALTREELLRQ</sequence>
<gene>
    <name evidence="11" type="ORF">EI983_18370</name>
</gene>
<dbReference type="GO" id="GO:0000166">
    <property type="term" value="F:nucleotide binding"/>
    <property type="evidence" value="ECO:0007669"/>
    <property type="project" value="UniProtKB-KW"/>
</dbReference>
<dbReference type="OrthoDB" id="9805698at2"/>
<dbReference type="GO" id="GO:0008033">
    <property type="term" value="P:tRNA processing"/>
    <property type="evidence" value="ECO:0007669"/>
    <property type="project" value="UniProtKB-KW"/>
</dbReference>
<keyword evidence="4" id="KW-0548">Nucleotidyltransferase</keyword>
<evidence type="ECO:0000256" key="7">
    <source>
        <dbReference type="ARBA" id="ARBA00022842"/>
    </source>
</evidence>
<evidence type="ECO:0000256" key="5">
    <source>
        <dbReference type="ARBA" id="ARBA00022723"/>
    </source>
</evidence>
<accession>A0A6I6IWY2</accession>
<dbReference type="InterPro" id="IPR002646">
    <property type="entry name" value="PolA_pol_head_dom"/>
</dbReference>
<keyword evidence="2 8" id="KW-0808">Transferase</keyword>
<evidence type="ECO:0000256" key="4">
    <source>
        <dbReference type="ARBA" id="ARBA00022695"/>
    </source>
</evidence>
<dbReference type="InterPro" id="IPR050264">
    <property type="entry name" value="Bact_CCA-adding_enz_type3_sf"/>
</dbReference>
<dbReference type="SUPFAM" id="SSF81891">
    <property type="entry name" value="Poly A polymerase C-terminal region-like"/>
    <property type="match status" value="1"/>
</dbReference>
<keyword evidence="5" id="KW-0479">Metal-binding</keyword>
<dbReference type="Gene3D" id="1.10.3090.10">
    <property type="entry name" value="cca-adding enzyme, domain 2"/>
    <property type="match status" value="1"/>
</dbReference>
<keyword evidence="12" id="KW-1185">Reference proteome</keyword>
<evidence type="ECO:0000313" key="11">
    <source>
        <dbReference type="EMBL" id="QGY00122.1"/>
    </source>
</evidence>
<evidence type="ECO:0000256" key="6">
    <source>
        <dbReference type="ARBA" id="ARBA00022741"/>
    </source>
</evidence>
<keyword evidence="8" id="KW-0694">RNA-binding</keyword>
<dbReference type="InterPro" id="IPR032828">
    <property type="entry name" value="PolyA_RNA-bd"/>
</dbReference>
<evidence type="ECO:0000256" key="8">
    <source>
        <dbReference type="RuleBase" id="RU003953"/>
    </source>
</evidence>
<keyword evidence="6" id="KW-0547">Nucleotide-binding</keyword>
<dbReference type="GO" id="GO:0046872">
    <property type="term" value="F:metal ion binding"/>
    <property type="evidence" value="ECO:0007669"/>
    <property type="project" value="UniProtKB-KW"/>
</dbReference>
<keyword evidence="3" id="KW-0819">tRNA processing</keyword>
<evidence type="ECO:0000259" key="9">
    <source>
        <dbReference type="Pfam" id="PF01743"/>
    </source>
</evidence>
<dbReference type="GO" id="GO:0016779">
    <property type="term" value="F:nucleotidyltransferase activity"/>
    <property type="evidence" value="ECO:0007669"/>
    <property type="project" value="UniProtKB-KW"/>
</dbReference>
<dbReference type="Pfam" id="PF01743">
    <property type="entry name" value="PolyA_pol"/>
    <property type="match status" value="1"/>
</dbReference>
<dbReference type="Proteomes" id="UP000428330">
    <property type="component" value="Chromosome"/>
</dbReference>
<proteinExistence type="inferred from homology"/>
<dbReference type="RefSeq" id="WP_157708802.1">
    <property type="nucleotide sequence ID" value="NZ_CP034348.1"/>
</dbReference>
<dbReference type="Gene3D" id="3.30.460.10">
    <property type="entry name" value="Beta Polymerase, domain 2"/>
    <property type="match status" value="1"/>
</dbReference>
<evidence type="ECO:0000259" key="10">
    <source>
        <dbReference type="Pfam" id="PF12627"/>
    </source>
</evidence>
<evidence type="ECO:0000256" key="1">
    <source>
        <dbReference type="ARBA" id="ARBA00001946"/>
    </source>
</evidence>
<dbReference type="PANTHER" id="PTHR46173">
    <property type="entry name" value="CCA TRNA NUCLEOTIDYLTRANSFERASE 1, MITOCHONDRIAL"/>
    <property type="match status" value="1"/>
</dbReference>
<dbReference type="KEGG" id="rom:EI983_18370"/>
<reference evidence="12" key="1">
    <citation type="submission" date="2018-12" db="EMBL/GenBank/DDBJ databases">
        <title>Complete genome sequence of Roseovarius sp. MME-070.</title>
        <authorList>
            <person name="Nam Y.-D."/>
            <person name="Kang J."/>
            <person name="Chung W.-H."/>
            <person name="Park Y.S."/>
        </authorList>
    </citation>
    <scope>NUCLEOTIDE SEQUENCE [LARGE SCALE GENOMIC DNA]</scope>
    <source>
        <strain evidence="12">MME-070</strain>
    </source>
</reference>
<evidence type="ECO:0000313" key="12">
    <source>
        <dbReference type="Proteomes" id="UP000428330"/>
    </source>
</evidence>
<keyword evidence="7" id="KW-0460">Magnesium</keyword>
<comment type="similarity">
    <text evidence="8">Belongs to the tRNA nucleotidyltransferase/poly(A) polymerase family.</text>
</comment>
<evidence type="ECO:0000256" key="2">
    <source>
        <dbReference type="ARBA" id="ARBA00022679"/>
    </source>
</evidence>
<dbReference type="EMBL" id="CP034348">
    <property type="protein sequence ID" value="QGY00122.1"/>
    <property type="molecule type" value="Genomic_DNA"/>
</dbReference>
<protein>
    <submittedName>
        <fullName evidence="11">CCA tRNA nucleotidyltransferase</fullName>
    </submittedName>
</protein>